<name>A0ABX7EHX6_9ACTN</name>
<protein>
    <submittedName>
        <fullName evidence="1">DUF3224 domain-containing protein</fullName>
    </submittedName>
</protein>
<organism evidence="1 2">
    <name type="scientific">Streptomyces koyangensis</name>
    <dbReference type="NCBI Taxonomy" id="188770"/>
    <lineage>
        <taxon>Bacteria</taxon>
        <taxon>Bacillati</taxon>
        <taxon>Actinomycetota</taxon>
        <taxon>Actinomycetes</taxon>
        <taxon>Kitasatosporales</taxon>
        <taxon>Streptomycetaceae</taxon>
        <taxon>Streptomyces</taxon>
        <taxon>Streptomyces aurantiacus group</taxon>
    </lineage>
</organism>
<evidence type="ECO:0000313" key="2">
    <source>
        <dbReference type="Proteomes" id="UP000596311"/>
    </source>
</evidence>
<keyword evidence="2" id="KW-1185">Reference proteome</keyword>
<dbReference type="SUPFAM" id="SSF159238">
    <property type="entry name" value="SO1590-like"/>
    <property type="match status" value="1"/>
</dbReference>
<proteinExistence type="predicted"/>
<reference evidence="1 2" key="1">
    <citation type="submission" date="2020-03" db="EMBL/GenBank/DDBJ databases">
        <title>Genome mining and metabolic profiling illuminate the polycyclic tetramate macrolactams from Streptomyces koyangensis SCSIO 5802.</title>
        <authorList>
            <person name="Ding W."/>
        </authorList>
    </citation>
    <scope>NUCLEOTIDE SEQUENCE [LARGE SCALE GENOMIC DNA]</scope>
    <source>
        <strain evidence="1 2">SCSIO 5802</strain>
    </source>
</reference>
<accession>A0ABX7EHX6</accession>
<dbReference type="Proteomes" id="UP000596311">
    <property type="component" value="Chromosome"/>
</dbReference>
<evidence type="ECO:0000313" key="1">
    <source>
        <dbReference type="EMBL" id="QRF03530.1"/>
    </source>
</evidence>
<dbReference type="InterPro" id="IPR021607">
    <property type="entry name" value="DUF3224"/>
</dbReference>
<sequence>MPAENPQNLKAPKALKAPETHGHFVCEDWQESPLGPQDGPVRLARALVANTYTGAIEAARTTCAYTIAYTVPEDGSAPTTGFCTGIQLLTGTVAGRTGTFVLEERATFTPEGVECAFTVVPIHTADPLQRLAGSGSYTARHGERKVAYRFAHEVG</sequence>
<dbReference type="Pfam" id="PF11528">
    <property type="entry name" value="DUF3224"/>
    <property type="match status" value="1"/>
</dbReference>
<gene>
    <name evidence="1" type="ORF">G9U55_15995</name>
</gene>
<dbReference type="Gene3D" id="2.40.350.10">
    <property type="entry name" value="SO1590-like"/>
    <property type="match status" value="1"/>
</dbReference>
<dbReference type="InterPro" id="IPR023159">
    <property type="entry name" value="SO1590-like_sf"/>
</dbReference>
<dbReference type="EMBL" id="CP049945">
    <property type="protein sequence ID" value="QRF03530.1"/>
    <property type="molecule type" value="Genomic_DNA"/>
</dbReference>
<dbReference type="RefSeq" id="WP_203215041.1">
    <property type="nucleotide sequence ID" value="NZ_CP049945.1"/>
</dbReference>